<dbReference type="Proteomes" id="UP000012179">
    <property type="component" value="Chromosome"/>
</dbReference>
<dbReference type="EMBL" id="CP021106">
    <property type="protein sequence ID" value="ARO86681.1"/>
    <property type="molecule type" value="Genomic_DNA"/>
</dbReference>
<accession>A0A1W6SLK0</accession>
<evidence type="ECO:0000313" key="1">
    <source>
        <dbReference type="EMBL" id="ARO86681.1"/>
    </source>
</evidence>
<dbReference type="KEGG" id="nlc:EBAPG3_002205"/>
<reference evidence="1 2" key="1">
    <citation type="journal article" date="2015" name="Int. J. Syst. Evol. Microbiol.">
        <title>Nitrosospira lacus sp. nov., a psychrotolerant, ammonia-oxidizing bacterium from sandy lake sediment.</title>
        <authorList>
            <person name="Urakawa H."/>
            <person name="Garcia J.C."/>
            <person name="Nielsen J.L."/>
            <person name="Le V.Q."/>
            <person name="Kozlowski J.A."/>
            <person name="Stein L.Y."/>
            <person name="Lim C.K."/>
            <person name="Pommerening-Roser A."/>
            <person name="Martens-Habbena W."/>
            <person name="Stahl D.A."/>
            <person name="Klotz M.G."/>
        </authorList>
    </citation>
    <scope>NUCLEOTIDE SEQUENCE [LARGE SCALE GENOMIC DNA]</scope>
    <source>
        <strain evidence="1 2">APG3</strain>
    </source>
</reference>
<keyword evidence="2" id="KW-1185">Reference proteome</keyword>
<evidence type="ECO:0000313" key="2">
    <source>
        <dbReference type="Proteomes" id="UP000012179"/>
    </source>
</evidence>
<organism evidence="1 2">
    <name type="scientific">Nitrosospira lacus</name>
    <dbReference type="NCBI Taxonomy" id="1288494"/>
    <lineage>
        <taxon>Bacteria</taxon>
        <taxon>Pseudomonadati</taxon>
        <taxon>Pseudomonadota</taxon>
        <taxon>Betaproteobacteria</taxon>
        <taxon>Nitrosomonadales</taxon>
        <taxon>Nitrosomonadaceae</taxon>
        <taxon>Nitrosospira</taxon>
    </lineage>
</organism>
<proteinExistence type="predicted"/>
<dbReference type="AlphaFoldDB" id="A0A1W6SLK0"/>
<name>A0A1W6SLK0_9PROT</name>
<gene>
    <name evidence="1" type="ORF">EBAPG3_002205</name>
</gene>
<sequence length="62" mass="7105">MLSLSQFVTAHKAVFIPCFAGRWKIAWLPCYLKTVWNDLSGMLMLSVVLARFKDEVESFTAH</sequence>
<protein>
    <submittedName>
        <fullName evidence="1">Uncharacterized protein</fullName>
    </submittedName>
</protein>